<protein>
    <submittedName>
        <fullName evidence="1">Uncharacterized protein</fullName>
    </submittedName>
</protein>
<dbReference type="EMBL" id="GBXM01104252">
    <property type="protein sequence ID" value="JAH04325.1"/>
    <property type="molecule type" value="Transcribed_RNA"/>
</dbReference>
<reference evidence="1" key="2">
    <citation type="journal article" date="2015" name="Fish Shellfish Immunol.">
        <title>Early steps in the European eel (Anguilla anguilla)-Vibrio vulnificus interaction in the gills: Role of the RtxA13 toxin.</title>
        <authorList>
            <person name="Callol A."/>
            <person name="Pajuelo D."/>
            <person name="Ebbesson L."/>
            <person name="Teles M."/>
            <person name="MacKenzie S."/>
            <person name="Amaro C."/>
        </authorList>
    </citation>
    <scope>NUCLEOTIDE SEQUENCE</scope>
</reference>
<reference evidence="1" key="1">
    <citation type="submission" date="2014-11" db="EMBL/GenBank/DDBJ databases">
        <authorList>
            <person name="Amaro Gonzalez C."/>
        </authorList>
    </citation>
    <scope>NUCLEOTIDE SEQUENCE</scope>
</reference>
<proteinExistence type="predicted"/>
<evidence type="ECO:0000313" key="1">
    <source>
        <dbReference type="EMBL" id="JAH04325.1"/>
    </source>
</evidence>
<sequence length="80" mass="9194">MFSLSHLNNILNSVHLATIQIFIYSDTQPQQRDLFKLRERNISACKGQIIRSGLRTNVAQVYGSAVCRSPLPRSRSRYRT</sequence>
<name>A0A0E9PJT5_ANGAN</name>
<accession>A0A0E9PJT5</accession>
<organism evidence="1">
    <name type="scientific">Anguilla anguilla</name>
    <name type="common">European freshwater eel</name>
    <name type="synonym">Muraena anguilla</name>
    <dbReference type="NCBI Taxonomy" id="7936"/>
    <lineage>
        <taxon>Eukaryota</taxon>
        <taxon>Metazoa</taxon>
        <taxon>Chordata</taxon>
        <taxon>Craniata</taxon>
        <taxon>Vertebrata</taxon>
        <taxon>Euteleostomi</taxon>
        <taxon>Actinopterygii</taxon>
        <taxon>Neopterygii</taxon>
        <taxon>Teleostei</taxon>
        <taxon>Anguilliformes</taxon>
        <taxon>Anguillidae</taxon>
        <taxon>Anguilla</taxon>
    </lineage>
</organism>
<dbReference type="AlphaFoldDB" id="A0A0E9PJT5"/>